<gene>
    <name evidence="4" type="primary">AACS</name>
    <name evidence="4" type="ORF">CDAR_272181</name>
</gene>
<dbReference type="GO" id="GO:0030729">
    <property type="term" value="F:acetoacetate-CoA ligase activity"/>
    <property type="evidence" value="ECO:0007669"/>
    <property type="project" value="TreeGrafter"/>
</dbReference>
<reference evidence="4 5" key="1">
    <citation type="submission" date="2021-06" db="EMBL/GenBank/DDBJ databases">
        <title>Caerostris darwini draft genome.</title>
        <authorList>
            <person name="Kono N."/>
            <person name="Arakawa K."/>
        </authorList>
    </citation>
    <scope>NUCLEOTIDE SEQUENCE [LARGE SCALE GENOMIC DNA]</scope>
</reference>
<dbReference type="Gene3D" id="3.30.300.30">
    <property type="match status" value="1"/>
</dbReference>
<dbReference type="PANTHER" id="PTHR42921:SF1">
    <property type="entry name" value="ACETOACETYL-COA SYNTHETASE"/>
    <property type="match status" value="1"/>
</dbReference>
<dbReference type="EMBL" id="BPLQ01012170">
    <property type="protein sequence ID" value="GIY63265.1"/>
    <property type="molecule type" value="Genomic_DNA"/>
</dbReference>
<dbReference type="PANTHER" id="PTHR42921">
    <property type="entry name" value="ACETOACETYL-COA SYNTHETASE"/>
    <property type="match status" value="1"/>
</dbReference>
<evidence type="ECO:0000256" key="1">
    <source>
        <dbReference type="ARBA" id="ARBA00006432"/>
    </source>
</evidence>
<dbReference type="SUPFAM" id="SSF56801">
    <property type="entry name" value="Acetyl-CoA synthetase-like"/>
    <property type="match status" value="1"/>
</dbReference>
<dbReference type="PROSITE" id="PS00455">
    <property type="entry name" value="AMP_BINDING"/>
    <property type="match status" value="1"/>
</dbReference>
<sequence length="728" mass="82851">MIVQESLKEYTTETADVYVWSSCSVVSRALDFEESSFVSYFTSFCLTFQEKQLFRKRTAMQTRKQESYLAWDRKVPGTETEKFKKIIEEKYNIQLETYWDLHKWSIENLERFWEEIWDYFKVIASKSYDRAWVKTGSGFLDNKWFTGATLNYAENILRFRDDTVALASLDEEDNFEELTHAQLYEEVRLYAAAFKTHGVQKGDRLCGLMNNRKEAVIAYLAAASIGAIWGGIQAYNGEKTAAKIANRMEPKLLIVVDRFQVEGYELPIMDKAPYIVDNAPSVEKVIIIPTKKETLSKDISHIRNCCFLPDFLESGKLSDGSVPELVFEQLPFDHPLTLAFTSGTTGLPKAPVHGAGTFLPLLIDIALHWNLKPGDTLYSFVPLGWAVWYWFVPCMALGVKLFLYSGSAFHVRENGDTVWDSLAKHKATWWFVEPGTLDKMEKLNIVPNPKSNLDHLKAVYICGSPVKVQNIKYIQSKVKEDIFSASLYGTTEAHGFLSGFDLNLPLLAGEIQAPALGKDIQCYDKEGRSLIGKLGELVLTVRSPSFPLCLWKDEDGSVLHESYLSLFPGTWCPRDECWINPKSRGIVIIGRSDDILVQNGELFGSADVYFAIHDLEEVHDYICVGQTSPDGDVRCVLFVKLKEGLRFTPQLSERISQKIEEVLWRELVPEVILDVKDIPYNINGKRMESTVKKIIHTNIVPEVNNIRNPECLSYFCSRPEVVSYMQSS</sequence>
<feature type="domain" description="Acetyl-coenzyme A synthetase N-terminal" evidence="3">
    <location>
        <begin position="98"/>
        <end position="155"/>
    </location>
</feature>
<dbReference type="Proteomes" id="UP001054837">
    <property type="component" value="Unassembled WGS sequence"/>
</dbReference>
<evidence type="ECO:0000313" key="5">
    <source>
        <dbReference type="Proteomes" id="UP001054837"/>
    </source>
</evidence>
<dbReference type="AlphaFoldDB" id="A0AAV4UZ49"/>
<dbReference type="Pfam" id="PF00501">
    <property type="entry name" value="AMP-binding"/>
    <property type="match status" value="1"/>
</dbReference>
<name>A0AAV4UZ49_9ARAC</name>
<keyword evidence="5" id="KW-1185">Reference proteome</keyword>
<evidence type="ECO:0000259" key="2">
    <source>
        <dbReference type="Pfam" id="PF00501"/>
    </source>
</evidence>
<evidence type="ECO:0000259" key="3">
    <source>
        <dbReference type="Pfam" id="PF16177"/>
    </source>
</evidence>
<organism evidence="4 5">
    <name type="scientific">Caerostris darwini</name>
    <dbReference type="NCBI Taxonomy" id="1538125"/>
    <lineage>
        <taxon>Eukaryota</taxon>
        <taxon>Metazoa</taxon>
        <taxon>Ecdysozoa</taxon>
        <taxon>Arthropoda</taxon>
        <taxon>Chelicerata</taxon>
        <taxon>Arachnida</taxon>
        <taxon>Araneae</taxon>
        <taxon>Araneomorphae</taxon>
        <taxon>Entelegynae</taxon>
        <taxon>Araneoidea</taxon>
        <taxon>Araneidae</taxon>
        <taxon>Caerostris</taxon>
    </lineage>
</organism>
<dbReference type="InterPro" id="IPR042099">
    <property type="entry name" value="ANL_N_sf"/>
</dbReference>
<dbReference type="InterPro" id="IPR045851">
    <property type="entry name" value="AMP-bd_C_sf"/>
</dbReference>
<protein>
    <submittedName>
        <fullName evidence="4">Acetoacetyl-CoA synthetase</fullName>
    </submittedName>
</protein>
<comment type="similarity">
    <text evidence="1">Belongs to the ATP-dependent AMP-binding enzyme family.</text>
</comment>
<dbReference type="InterPro" id="IPR000873">
    <property type="entry name" value="AMP-dep_synth/lig_dom"/>
</dbReference>
<dbReference type="InterPro" id="IPR020845">
    <property type="entry name" value="AMP-binding_CS"/>
</dbReference>
<dbReference type="InterPro" id="IPR032387">
    <property type="entry name" value="ACAS_N"/>
</dbReference>
<dbReference type="Gene3D" id="3.40.50.12780">
    <property type="entry name" value="N-terminal domain of ligase-like"/>
    <property type="match status" value="1"/>
</dbReference>
<accession>A0AAV4UZ49</accession>
<comment type="caution">
    <text evidence="4">The sequence shown here is derived from an EMBL/GenBank/DDBJ whole genome shotgun (WGS) entry which is preliminary data.</text>
</comment>
<dbReference type="Pfam" id="PF16177">
    <property type="entry name" value="ACAS_N"/>
    <property type="match status" value="1"/>
</dbReference>
<evidence type="ECO:0000313" key="4">
    <source>
        <dbReference type="EMBL" id="GIY63265.1"/>
    </source>
</evidence>
<feature type="domain" description="AMP-dependent synthetase/ligase" evidence="2">
    <location>
        <begin position="162"/>
        <end position="539"/>
    </location>
</feature>
<proteinExistence type="inferred from homology"/>